<evidence type="ECO:0000313" key="4">
    <source>
        <dbReference type="Proteomes" id="UP000812440"/>
    </source>
</evidence>
<organism evidence="3 4">
    <name type="scientific">Hymenochirus boettgeri</name>
    <name type="common">Congo dwarf clawed frog</name>
    <dbReference type="NCBI Taxonomy" id="247094"/>
    <lineage>
        <taxon>Eukaryota</taxon>
        <taxon>Metazoa</taxon>
        <taxon>Chordata</taxon>
        <taxon>Craniata</taxon>
        <taxon>Vertebrata</taxon>
        <taxon>Euteleostomi</taxon>
        <taxon>Amphibia</taxon>
        <taxon>Batrachia</taxon>
        <taxon>Anura</taxon>
        <taxon>Pipoidea</taxon>
        <taxon>Pipidae</taxon>
        <taxon>Pipinae</taxon>
        <taxon>Hymenochirus</taxon>
    </lineage>
</organism>
<name>A0A8T2ICN1_9PIPI</name>
<dbReference type="PANTHER" id="PTHR13147:SF5">
    <property type="entry name" value="FOUR-JOINTED BOX PROTEIN 1"/>
    <property type="match status" value="1"/>
</dbReference>
<protein>
    <recommendedName>
        <fullName evidence="5">Four-jointed box kinase 1</fullName>
    </recommendedName>
</protein>
<keyword evidence="4" id="KW-1185">Reference proteome</keyword>
<comment type="caution">
    <text evidence="3">The sequence shown here is derived from an EMBL/GenBank/DDBJ whole genome shotgun (WGS) entry which is preliminary data.</text>
</comment>
<keyword evidence="2" id="KW-0732">Signal</keyword>
<dbReference type="Proteomes" id="UP000812440">
    <property type="component" value="Unassembled WGS sequence"/>
</dbReference>
<dbReference type="EMBL" id="JAACNH010001118">
    <property type="protein sequence ID" value="KAG8430329.1"/>
    <property type="molecule type" value="Genomic_DNA"/>
</dbReference>
<accession>A0A8T2ICN1</accession>
<reference evidence="3" key="1">
    <citation type="thesis" date="2020" institute="ProQuest LLC" country="789 East Eisenhower Parkway, Ann Arbor, MI, USA">
        <title>Comparative Genomics and Chromosome Evolution.</title>
        <authorList>
            <person name="Mudd A.B."/>
        </authorList>
    </citation>
    <scope>NUCLEOTIDE SEQUENCE</scope>
    <source>
        <strain evidence="3">Female2</strain>
        <tissue evidence="3">Blood</tissue>
    </source>
</reference>
<proteinExistence type="predicted"/>
<evidence type="ECO:0000256" key="2">
    <source>
        <dbReference type="SAM" id="SignalP"/>
    </source>
</evidence>
<dbReference type="GO" id="GO:0007267">
    <property type="term" value="P:cell-cell signaling"/>
    <property type="evidence" value="ECO:0007669"/>
    <property type="project" value="TreeGrafter"/>
</dbReference>
<dbReference type="InterPro" id="IPR024868">
    <property type="entry name" value="FJX1/FJ"/>
</dbReference>
<evidence type="ECO:0008006" key="5">
    <source>
        <dbReference type="Google" id="ProtNLM"/>
    </source>
</evidence>
<dbReference type="PANTHER" id="PTHR13147">
    <property type="entry name" value="FOUR-JOINTED BOX PROTEIN 1"/>
    <property type="match status" value="1"/>
</dbReference>
<feature type="region of interest" description="Disordered" evidence="1">
    <location>
        <begin position="29"/>
        <end position="68"/>
    </location>
</feature>
<feature type="compositionally biased region" description="Polar residues" evidence="1">
    <location>
        <begin position="48"/>
        <end position="66"/>
    </location>
</feature>
<dbReference type="OrthoDB" id="10055077at2759"/>
<dbReference type="GO" id="GO:0005615">
    <property type="term" value="C:extracellular space"/>
    <property type="evidence" value="ECO:0007669"/>
    <property type="project" value="TreeGrafter"/>
</dbReference>
<evidence type="ECO:0000256" key="1">
    <source>
        <dbReference type="SAM" id="MobiDB-lite"/>
    </source>
</evidence>
<evidence type="ECO:0000313" key="3">
    <source>
        <dbReference type="EMBL" id="KAG8430329.1"/>
    </source>
</evidence>
<feature type="chain" id="PRO_5035780676" description="Four-jointed box kinase 1" evidence="2">
    <location>
        <begin position="27"/>
        <end position="381"/>
    </location>
</feature>
<feature type="signal peptide" evidence="2">
    <location>
        <begin position="1"/>
        <end position="26"/>
    </location>
</feature>
<sequence length="381" mass="42803">MRATFTLIPSGFLLLVGGILWGWREAHPTERHRGPSHRSPRSVIIPSIRTSTGTPPRNQLTSTNETRGAGTDWPLEMGIFWPQTLERELPMVFTKESAERWQESARLASVVSLERGCGRSTNRKARLSDGSWVCVRFGINPEQIQGELQSYYLSRLLGIRGVPPCVLSRVGNAQWAPVQAELGATGWTPGALLSLTPWVYNLSSVLPPLALRAEGGKLHPLRSELRQDGGNMAEIAQWADLILFDYLTANFDRLVSNLFSLQWDPHVMLRGTNNLHQNLDGALVLLDNEAGLAHGYRLRDTWDKYNEKLLDTVCLFRRDVVHKVQEMHMIQSAAQELHSLYLQAEPLGADLGLLSEAQAKILQDRIGLVYRHIQSCQDRYS</sequence>
<dbReference type="PRINTS" id="PR02072">
    <property type="entry name" value="4JOINTEDBOX1"/>
</dbReference>
<gene>
    <name evidence="3" type="ORF">GDO86_017971</name>
</gene>
<dbReference type="AlphaFoldDB" id="A0A8T2ICN1"/>